<feature type="transmembrane region" description="Helical" evidence="1">
    <location>
        <begin position="448"/>
        <end position="470"/>
    </location>
</feature>
<keyword evidence="1" id="KW-0472">Membrane</keyword>
<name>A0A7X2IVS8_9BACI</name>
<dbReference type="RefSeq" id="WP_154305813.1">
    <property type="nucleotide sequence ID" value="NZ_WKKI01000001.1"/>
</dbReference>
<feature type="transmembrane region" description="Helical" evidence="1">
    <location>
        <begin position="408"/>
        <end position="428"/>
    </location>
</feature>
<keyword evidence="1" id="KW-1133">Transmembrane helix</keyword>
<organism evidence="2 3">
    <name type="scientific">Metabacillus lacus</name>
    <dbReference type="NCBI Taxonomy" id="1983721"/>
    <lineage>
        <taxon>Bacteria</taxon>
        <taxon>Bacillati</taxon>
        <taxon>Bacillota</taxon>
        <taxon>Bacilli</taxon>
        <taxon>Bacillales</taxon>
        <taxon>Bacillaceae</taxon>
        <taxon>Metabacillus</taxon>
    </lineage>
</organism>
<gene>
    <name evidence="2" type="ORF">GJU40_00720</name>
</gene>
<accession>A0A7X2IVS8</accession>
<keyword evidence="1" id="KW-0812">Transmembrane</keyword>
<evidence type="ECO:0008006" key="4">
    <source>
        <dbReference type="Google" id="ProtNLM"/>
    </source>
</evidence>
<evidence type="ECO:0000313" key="2">
    <source>
        <dbReference type="EMBL" id="MRX70691.1"/>
    </source>
</evidence>
<dbReference type="AlphaFoldDB" id="A0A7X2IVS8"/>
<sequence length="485" mass="57207">MNLSHQISNDLQITEVHSQFVFPFSLQLNKHEKAAESLQQNGFEFFKLSKEEHEDKFYPDDIRVSHTHIEQYFLPHIERILFPKLYQLNSINRYSKEFKEPVTLMTNKNRNLIYELTLDSIDLLLCPFEVGFITLKTSMKVQDHKLIHALDFLDHFRVLEPKVAEEKGIELQYCGKTFETLQDFIFGELCPFIVPYMLKDRHSSPYFGSLPYFIDERMYTINYIKVPKDTIVENSHLFRIGQINGFDKEGRLLIAANNPHYIKKYVEKHLYERWAPYTHYIISDHTFTCLSQDAERSSLLVSEMYGQHYYKLILHLFYKVVLLKLSFEYSKLYIEKKRTDIEPLISSITNFSAKYFFYEISSKTEGHEIARMLAHTFNIQPIYEEVKKTLQSLYQNQRNLGDQKNNNLLFILTIYTVISGIYGMNLVIEEWSGNINWRNVLTYSIFEYIALIVAISGIVVSGILGITALTKMYKEKVKNKFKGFE</sequence>
<evidence type="ECO:0000256" key="1">
    <source>
        <dbReference type="SAM" id="Phobius"/>
    </source>
</evidence>
<keyword evidence="3" id="KW-1185">Reference proteome</keyword>
<reference evidence="2 3" key="1">
    <citation type="submission" date="2019-11" db="EMBL/GenBank/DDBJ databases">
        <title>Bacillus lacus genome.</title>
        <authorList>
            <person name="Allen C.J."/>
            <person name="Newman J.D."/>
        </authorList>
    </citation>
    <scope>NUCLEOTIDE SEQUENCE [LARGE SCALE GENOMIC DNA]</scope>
    <source>
        <strain evidence="2 3">KCTC 33946</strain>
    </source>
</reference>
<dbReference type="EMBL" id="WKKI01000001">
    <property type="protein sequence ID" value="MRX70691.1"/>
    <property type="molecule type" value="Genomic_DNA"/>
</dbReference>
<proteinExistence type="predicted"/>
<comment type="caution">
    <text evidence="2">The sequence shown here is derived from an EMBL/GenBank/DDBJ whole genome shotgun (WGS) entry which is preliminary data.</text>
</comment>
<dbReference type="Proteomes" id="UP000448867">
    <property type="component" value="Unassembled WGS sequence"/>
</dbReference>
<dbReference type="OrthoDB" id="1947873at2"/>
<evidence type="ECO:0000313" key="3">
    <source>
        <dbReference type="Proteomes" id="UP000448867"/>
    </source>
</evidence>
<protein>
    <recommendedName>
        <fullName evidence="4">Group-specific protein</fullName>
    </recommendedName>
</protein>